<dbReference type="STRING" id="188906.SAMN04488526_1366"/>
<reference evidence="5 6" key="1">
    <citation type="submission" date="2016-10" db="EMBL/GenBank/DDBJ databases">
        <authorList>
            <person name="de Groot N.N."/>
        </authorList>
    </citation>
    <scope>NUCLEOTIDE SEQUENCE [LARGE SCALE GENOMIC DNA]</scope>
    <source>
        <strain evidence="5 6">DSM 14858</strain>
    </source>
</reference>
<dbReference type="InterPro" id="IPR029063">
    <property type="entry name" value="SAM-dependent_MTases_sf"/>
</dbReference>
<dbReference type="PRINTS" id="PR00507">
    <property type="entry name" value="N12N6MTFRASE"/>
</dbReference>
<evidence type="ECO:0000313" key="6">
    <source>
        <dbReference type="Proteomes" id="UP000199283"/>
    </source>
</evidence>
<organism evidence="5 6">
    <name type="scientific">Jannaschia helgolandensis</name>
    <dbReference type="NCBI Taxonomy" id="188906"/>
    <lineage>
        <taxon>Bacteria</taxon>
        <taxon>Pseudomonadati</taxon>
        <taxon>Pseudomonadota</taxon>
        <taxon>Alphaproteobacteria</taxon>
        <taxon>Rhodobacterales</taxon>
        <taxon>Roseobacteraceae</taxon>
        <taxon>Jannaschia</taxon>
    </lineage>
</organism>
<dbReference type="SUPFAM" id="SSF53335">
    <property type="entry name" value="S-adenosyl-L-methionine-dependent methyltransferases"/>
    <property type="match status" value="1"/>
</dbReference>
<protein>
    <submittedName>
        <fullName evidence="5">Putative N6-adenine-specific DNA methylase</fullName>
    </submittedName>
</protein>
<dbReference type="AlphaFoldDB" id="A0A1H7JH91"/>
<keyword evidence="2" id="KW-0808">Transferase</keyword>
<dbReference type="InterPro" id="IPR053943">
    <property type="entry name" value="RlmKL-like_Mtase_CS"/>
</dbReference>
<evidence type="ECO:0000313" key="5">
    <source>
        <dbReference type="EMBL" id="SEK74011.1"/>
    </source>
</evidence>
<keyword evidence="1 5" id="KW-0489">Methyltransferase</keyword>
<dbReference type="GO" id="GO:0008990">
    <property type="term" value="F:rRNA (guanine-N2-)-methyltransferase activity"/>
    <property type="evidence" value="ECO:0007669"/>
    <property type="project" value="TreeGrafter"/>
</dbReference>
<feature type="domain" description="RlmL ferredoxin-like" evidence="4">
    <location>
        <begin position="4"/>
        <end position="59"/>
    </location>
</feature>
<accession>A0A1H7JH91</accession>
<dbReference type="RefSeq" id="WP_092760907.1">
    <property type="nucleotide sequence ID" value="NZ_FNZQ01000001.1"/>
</dbReference>
<sequence length="369" mass="39420">MSFEIFLMAAPGLETVLADEARTAGFEGLTTLPGGVTFTGDWPDVWRANLTLRGTGRVLARIGEFRAFHLAQLDKRARKFPWGNVLRPDVPVRVEVATNRKSKIYHAGAAQQRIETALIEELGVEIAADAPVTVKARIDDNLVVLSVDTSGEGLHKRGHKVAVGKAPLRETMAAMFLRQSGFSGQEPVLDPMCGSGTFVIEAAEIAAGLLPGRSRGFAFQQLATFDALAWSRMSDVATGPKPTALRFHGSDRDAGAFTAARSNAERAGVGELVDFRKCPISDIQPPEGPAGLVIVNPPYGIRIGNKKPLYGLHGALGASLKSRFRGWRVAIVTSEASLAQATGLPFESPGPQVAHGGLRVTLFQTKPLP</sequence>
<dbReference type="GO" id="GO:0003676">
    <property type="term" value="F:nucleic acid binding"/>
    <property type="evidence" value="ECO:0007669"/>
    <property type="project" value="InterPro"/>
</dbReference>
<dbReference type="Proteomes" id="UP000199283">
    <property type="component" value="Unassembled WGS sequence"/>
</dbReference>
<dbReference type="Pfam" id="PF22020">
    <property type="entry name" value="RlmL_1st"/>
    <property type="match status" value="1"/>
</dbReference>
<dbReference type="GO" id="GO:0070043">
    <property type="term" value="F:rRNA (guanine-N7-)-methyltransferase activity"/>
    <property type="evidence" value="ECO:0007669"/>
    <property type="project" value="TreeGrafter"/>
</dbReference>
<dbReference type="InterPro" id="IPR002052">
    <property type="entry name" value="DNA_methylase_N6_adenine_CS"/>
</dbReference>
<dbReference type="PROSITE" id="PS00092">
    <property type="entry name" value="N6_MTASE"/>
    <property type="match status" value="1"/>
</dbReference>
<evidence type="ECO:0000256" key="1">
    <source>
        <dbReference type="ARBA" id="ARBA00022603"/>
    </source>
</evidence>
<dbReference type="InterPro" id="IPR000241">
    <property type="entry name" value="RlmKL-like_Mtase"/>
</dbReference>
<dbReference type="InterPro" id="IPR054170">
    <property type="entry name" value="RlmL_1st"/>
</dbReference>
<feature type="domain" description="Ribosomal RNA large subunit methyltransferase K/L-like methyltransferase" evidence="3">
    <location>
        <begin position="157"/>
        <end position="342"/>
    </location>
</feature>
<dbReference type="Gene3D" id="3.40.50.150">
    <property type="entry name" value="Vaccinia Virus protein VP39"/>
    <property type="match status" value="1"/>
</dbReference>
<evidence type="ECO:0000259" key="3">
    <source>
        <dbReference type="Pfam" id="PF01170"/>
    </source>
</evidence>
<proteinExistence type="predicted"/>
<dbReference type="CDD" id="cd11715">
    <property type="entry name" value="THUMP_AdoMetMT"/>
    <property type="match status" value="1"/>
</dbReference>
<dbReference type="PANTHER" id="PTHR47313">
    <property type="entry name" value="RIBOSOMAL RNA LARGE SUBUNIT METHYLTRANSFERASE K/L"/>
    <property type="match status" value="1"/>
</dbReference>
<gene>
    <name evidence="5" type="ORF">SAMN04488526_1366</name>
</gene>
<dbReference type="Pfam" id="PF01170">
    <property type="entry name" value="UPF0020"/>
    <property type="match status" value="1"/>
</dbReference>
<name>A0A1H7JH91_9RHOB</name>
<dbReference type="PROSITE" id="PS01261">
    <property type="entry name" value="UPF0020"/>
    <property type="match status" value="1"/>
</dbReference>
<dbReference type="OrthoDB" id="9809404at2"/>
<dbReference type="PANTHER" id="PTHR47313:SF1">
    <property type="entry name" value="RIBOSOMAL RNA LARGE SUBUNIT METHYLTRANSFERASE K_L"/>
    <property type="match status" value="1"/>
</dbReference>
<dbReference type="EMBL" id="FNZQ01000001">
    <property type="protein sequence ID" value="SEK74011.1"/>
    <property type="molecule type" value="Genomic_DNA"/>
</dbReference>
<dbReference type="Gene3D" id="3.30.2130.30">
    <property type="match status" value="1"/>
</dbReference>
<evidence type="ECO:0000256" key="2">
    <source>
        <dbReference type="ARBA" id="ARBA00022679"/>
    </source>
</evidence>
<keyword evidence="6" id="KW-1185">Reference proteome</keyword>
<evidence type="ECO:0000259" key="4">
    <source>
        <dbReference type="Pfam" id="PF22020"/>
    </source>
</evidence>